<accession>A0ABR7X9T6</accession>
<feature type="compositionally biased region" description="Basic residues" evidence="1">
    <location>
        <begin position="230"/>
        <end position="248"/>
    </location>
</feature>
<reference evidence="2 3" key="1">
    <citation type="submission" date="2020-09" db="EMBL/GenBank/DDBJ databases">
        <title>Novel species of Mucilaginibacter isolated from a glacier on the Tibetan Plateau.</title>
        <authorList>
            <person name="Liu Q."/>
            <person name="Xin Y.-H."/>
        </authorList>
    </citation>
    <scope>NUCLEOTIDE SEQUENCE [LARGE SCALE GENOMIC DNA]</scope>
    <source>
        <strain evidence="2 3">CGMCC 1.13878</strain>
    </source>
</reference>
<dbReference type="Proteomes" id="UP000618754">
    <property type="component" value="Unassembled WGS sequence"/>
</dbReference>
<dbReference type="PROSITE" id="PS51257">
    <property type="entry name" value="PROKAR_LIPOPROTEIN"/>
    <property type="match status" value="1"/>
</dbReference>
<organism evidence="2 3">
    <name type="scientific">Mucilaginibacter rigui</name>
    <dbReference type="NCBI Taxonomy" id="534635"/>
    <lineage>
        <taxon>Bacteria</taxon>
        <taxon>Pseudomonadati</taxon>
        <taxon>Bacteroidota</taxon>
        <taxon>Sphingobacteriia</taxon>
        <taxon>Sphingobacteriales</taxon>
        <taxon>Sphingobacteriaceae</taxon>
        <taxon>Mucilaginibacter</taxon>
    </lineage>
</organism>
<feature type="region of interest" description="Disordered" evidence="1">
    <location>
        <begin position="211"/>
        <end position="248"/>
    </location>
</feature>
<evidence type="ECO:0000313" key="3">
    <source>
        <dbReference type="Proteomes" id="UP000618754"/>
    </source>
</evidence>
<protein>
    <recommendedName>
        <fullName evidence="4">PliI/PliC-like inhibitor of I-type lysozyme</fullName>
    </recommendedName>
</protein>
<proteinExistence type="predicted"/>
<evidence type="ECO:0000256" key="1">
    <source>
        <dbReference type="SAM" id="MobiDB-lite"/>
    </source>
</evidence>
<gene>
    <name evidence="2" type="ORF">IDJ75_18500</name>
</gene>
<dbReference type="EMBL" id="JACWMW010000005">
    <property type="protein sequence ID" value="MBD1387286.1"/>
    <property type="molecule type" value="Genomic_DNA"/>
</dbReference>
<comment type="caution">
    <text evidence="2">The sequence shown here is derived from an EMBL/GenBank/DDBJ whole genome shotgun (WGS) entry which is preliminary data.</text>
</comment>
<evidence type="ECO:0000313" key="2">
    <source>
        <dbReference type="EMBL" id="MBD1387286.1"/>
    </source>
</evidence>
<evidence type="ECO:0008006" key="4">
    <source>
        <dbReference type="Google" id="ProtNLM"/>
    </source>
</evidence>
<sequence>MNFKNYLFISAIGILIAGCGSDDKKPVANNTVAAKPALMQPFRFHKAIEVSPGQTYDVVSWGRGSTQVGAFAILHSDSSKMKYTTTTGDLDGTITDVYNADMDLDGNPEILIQSKGKDTVNYARIYAFEFNNNDADKLDFPKLTSSQRKGYRGNDNFYIKEGKLIREFPIYASNDSLAKPTGAKRQLEYSLRSNNFTVKQLSVDSALIKTDQQATKQEVKQPEQKQTVSKSKKRKQTETRKRRRRHRD</sequence>
<dbReference type="RefSeq" id="WP_191177136.1">
    <property type="nucleotide sequence ID" value="NZ_JACWMW010000005.1"/>
</dbReference>
<keyword evidence="3" id="KW-1185">Reference proteome</keyword>
<name>A0ABR7X9T6_9SPHI</name>